<protein>
    <submittedName>
        <fullName evidence="3">ABC transporter substrate-binding protein</fullName>
    </submittedName>
</protein>
<evidence type="ECO:0000313" key="4">
    <source>
        <dbReference type="Proteomes" id="UP001597460"/>
    </source>
</evidence>
<evidence type="ECO:0000256" key="1">
    <source>
        <dbReference type="ARBA" id="ARBA00022801"/>
    </source>
</evidence>
<dbReference type="EMBL" id="JBHULI010000001">
    <property type="protein sequence ID" value="MFD2531029.1"/>
    <property type="molecule type" value="Genomic_DNA"/>
</dbReference>
<evidence type="ECO:0000313" key="3">
    <source>
        <dbReference type="EMBL" id="MFD2531029.1"/>
    </source>
</evidence>
<keyword evidence="1" id="KW-0378">Hydrolase</keyword>
<sequence length="476" mass="53135">MKKLFLYVLPFLLITSCGKGPETVTVRPDTSELFTAPDSAVSETESDDDEFTQIKIGEPASINSLDPLFAESSSEWRAIHLIYETLISLDENGEPAPGLAKSWTVNEDSTQFVFHLNATTTFHDSPFFESNTGRRVVASDIKFIFDRMANNNVPDFAADHFEDILGFSAYHSEQTFIKDADRRVYSTIEGIRARNDSTVVFIMNSPAGDLLNRLAHPMTSVYPKESVRSQTKPIQQAVGTGAFRFIQKEKQAHLLTVNENYTGDQPDIDRLDIISGLNERDLFQNFARMDLHALIELSPSSILTVADSTGRLLQSYYQDYSLSRSGATSDYSLYFNQNSGQADQLNEAIPLLNRRTLLNTPALGSISVDSVEAPTSANPSNGSQFIVTQTKHPFYQFLLNTIAPQFSQTGTSFSMSASYAMSDKTTFATLRYPGTELFLSWESPLYILSHTDVSGIRINHQPWNIDLSELKLNRSN</sequence>
<name>A0ABW5JE75_9BACT</name>
<dbReference type="Pfam" id="PF00496">
    <property type="entry name" value="SBP_bac_5"/>
    <property type="match status" value="1"/>
</dbReference>
<dbReference type="SUPFAM" id="SSF53850">
    <property type="entry name" value="Periplasmic binding protein-like II"/>
    <property type="match status" value="1"/>
</dbReference>
<comment type="caution">
    <text evidence="3">The sequence shown here is derived from an EMBL/GenBank/DDBJ whole genome shotgun (WGS) entry which is preliminary data.</text>
</comment>
<reference evidence="4" key="1">
    <citation type="journal article" date="2019" name="Int. J. Syst. Evol. Microbiol.">
        <title>The Global Catalogue of Microorganisms (GCM) 10K type strain sequencing project: providing services to taxonomists for standard genome sequencing and annotation.</title>
        <authorList>
            <consortium name="The Broad Institute Genomics Platform"/>
            <consortium name="The Broad Institute Genome Sequencing Center for Infectious Disease"/>
            <person name="Wu L."/>
            <person name="Ma J."/>
        </authorList>
    </citation>
    <scope>NUCLEOTIDE SEQUENCE [LARGE SCALE GENOMIC DNA]</scope>
    <source>
        <strain evidence="4">KCTC 52042</strain>
    </source>
</reference>
<proteinExistence type="predicted"/>
<dbReference type="Gene3D" id="3.40.190.10">
    <property type="entry name" value="Periplasmic binding protein-like II"/>
    <property type="match status" value="1"/>
</dbReference>
<dbReference type="PROSITE" id="PS00758">
    <property type="entry name" value="ARGE_DAPE_CPG2_1"/>
    <property type="match status" value="1"/>
</dbReference>
<dbReference type="InterPro" id="IPR039424">
    <property type="entry name" value="SBP_5"/>
</dbReference>
<organism evidence="3 4">
    <name type="scientific">Gracilimonas halophila</name>
    <dbReference type="NCBI Taxonomy" id="1834464"/>
    <lineage>
        <taxon>Bacteria</taxon>
        <taxon>Pseudomonadati</taxon>
        <taxon>Balneolota</taxon>
        <taxon>Balneolia</taxon>
        <taxon>Balneolales</taxon>
        <taxon>Balneolaceae</taxon>
        <taxon>Gracilimonas</taxon>
    </lineage>
</organism>
<evidence type="ECO:0000259" key="2">
    <source>
        <dbReference type="Pfam" id="PF00496"/>
    </source>
</evidence>
<dbReference type="InterPro" id="IPR000914">
    <property type="entry name" value="SBP_5_dom"/>
</dbReference>
<dbReference type="RefSeq" id="WP_390297289.1">
    <property type="nucleotide sequence ID" value="NZ_JBHULI010000001.1"/>
</dbReference>
<dbReference type="PROSITE" id="PS51257">
    <property type="entry name" value="PROKAR_LIPOPROTEIN"/>
    <property type="match status" value="1"/>
</dbReference>
<dbReference type="InterPro" id="IPR001261">
    <property type="entry name" value="ArgE/DapE_CS"/>
</dbReference>
<accession>A0ABW5JE75</accession>
<dbReference type="Proteomes" id="UP001597460">
    <property type="component" value="Unassembled WGS sequence"/>
</dbReference>
<dbReference type="PANTHER" id="PTHR30290">
    <property type="entry name" value="PERIPLASMIC BINDING COMPONENT OF ABC TRANSPORTER"/>
    <property type="match status" value="1"/>
</dbReference>
<feature type="domain" description="Solute-binding protein family 5" evidence="2">
    <location>
        <begin position="94"/>
        <end position="338"/>
    </location>
</feature>
<keyword evidence="4" id="KW-1185">Reference proteome</keyword>
<gene>
    <name evidence="3" type="ORF">ACFSVN_01055</name>
</gene>